<keyword evidence="1 4" id="KW-0489">Methyltransferase</keyword>
<dbReference type="GO" id="GO:0030488">
    <property type="term" value="P:tRNA methylation"/>
    <property type="evidence" value="ECO:0007669"/>
    <property type="project" value="InterPro"/>
</dbReference>
<dbReference type="AlphaFoldDB" id="A0A5C6A926"/>
<accession>A0A5C6A926</accession>
<sequence length="211" mass="23595">MTRTKPLRSGYRNRRLETPPTRRTVIGVASQRTSAIVLGGPGGYLNGMEHTRHRPPRELTRPRELVVVCAPLRSNVNLSRIARAAGCCGVTRIIATGRPMKLDPEVARDAADTITLENRRSLEPVLKDLRKEGFRLVGLEQTTDSHDLHHYAFERKTALVVGNERTGLTDDELALLDEAVEIPVWGLPHSYNAATATCMTLYEYCRQWPEG</sequence>
<name>A0A5C6A926_9BACT</name>
<dbReference type="InterPro" id="IPR004441">
    <property type="entry name" value="rRNA_MeTrfase_TrmH"/>
</dbReference>
<keyword evidence="2 4" id="KW-0808">Transferase</keyword>
<dbReference type="SUPFAM" id="SSF75217">
    <property type="entry name" value="alpha/beta knot"/>
    <property type="match status" value="1"/>
</dbReference>
<dbReference type="RefSeq" id="WP_231934527.1">
    <property type="nucleotide sequence ID" value="NZ_SJPR01000004.1"/>
</dbReference>
<proteinExistence type="predicted"/>
<dbReference type="InterPro" id="IPR029028">
    <property type="entry name" value="Alpha/beta_knot_MTases"/>
</dbReference>
<dbReference type="GO" id="GO:0141100">
    <property type="term" value="F:tRNA (guanine(18)-2'-O)-methyltransferase activity"/>
    <property type="evidence" value="ECO:0007669"/>
    <property type="project" value="UniProtKB-EC"/>
</dbReference>
<feature type="domain" description="tRNA/rRNA methyltransferase SpoU type" evidence="3">
    <location>
        <begin position="65"/>
        <end position="202"/>
    </location>
</feature>
<dbReference type="Gene3D" id="3.40.1280.10">
    <property type="match status" value="1"/>
</dbReference>
<gene>
    <name evidence="4" type="primary">trmH</name>
    <name evidence="4" type="ORF">Pla108_31310</name>
</gene>
<evidence type="ECO:0000313" key="4">
    <source>
        <dbReference type="EMBL" id="TWT96049.1"/>
    </source>
</evidence>
<dbReference type="EC" id="2.1.1.34" evidence="4"/>
<keyword evidence="5" id="KW-1185">Reference proteome</keyword>
<evidence type="ECO:0000313" key="5">
    <source>
        <dbReference type="Proteomes" id="UP000317421"/>
    </source>
</evidence>
<evidence type="ECO:0000256" key="1">
    <source>
        <dbReference type="ARBA" id="ARBA00022603"/>
    </source>
</evidence>
<dbReference type="Proteomes" id="UP000317421">
    <property type="component" value="Unassembled WGS sequence"/>
</dbReference>
<organism evidence="4 5">
    <name type="scientific">Botrimarina colliarenosi</name>
    <dbReference type="NCBI Taxonomy" id="2528001"/>
    <lineage>
        <taxon>Bacteria</taxon>
        <taxon>Pseudomonadati</taxon>
        <taxon>Planctomycetota</taxon>
        <taxon>Planctomycetia</taxon>
        <taxon>Pirellulales</taxon>
        <taxon>Lacipirellulaceae</taxon>
        <taxon>Botrimarina</taxon>
    </lineage>
</organism>
<dbReference type="InterPro" id="IPR029026">
    <property type="entry name" value="tRNA_m1G_MTases_N"/>
</dbReference>
<dbReference type="GO" id="GO:0005829">
    <property type="term" value="C:cytosol"/>
    <property type="evidence" value="ECO:0007669"/>
    <property type="project" value="TreeGrafter"/>
</dbReference>
<dbReference type="GO" id="GO:0003723">
    <property type="term" value="F:RNA binding"/>
    <property type="evidence" value="ECO:0007669"/>
    <property type="project" value="InterPro"/>
</dbReference>
<reference evidence="4 5" key="1">
    <citation type="submission" date="2019-02" db="EMBL/GenBank/DDBJ databases">
        <title>Deep-cultivation of Planctomycetes and their phenomic and genomic characterization uncovers novel biology.</title>
        <authorList>
            <person name="Wiegand S."/>
            <person name="Jogler M."/>
            <person name="Boedeker C."/>
            <person name="Pinto D."/>
            <person name="Vollmers J."/>
            <person name="Rivas-Marin E."/>
            <person name="Kohn T."/>
            <person name="Peeters S.H."/>
            <person name="Heuer A."/>
            <person name="Rast P."/>
            <person name="Oberbeckmann S."/>
            <person name="Bunk B."/>
            <person name="Jeske O."/>
            <person name="Meyerdierks A."/>
            <person name="Storesund J.E."/>
            <person name="Kallscheuer N."/>
            <person name="Luecker S."/>
            <person name="Lage O.M."/>
            <person name="Pohl T."/>
            <person name="Merkel B.J."/>
            <person name="Hornburger P."/>
            <person name="Mueller R.-W."/>
            <person name="Bruemmer F."/>
            <person name="Labrenz M."/>
            <person name="Spormann A.M."/>
            <person name="Op Den Camp H."/>
            <person name="Overmann J."/>
            <person name="Amann R."/>
            <person name="Jetten M.S.M."/>
            <person name="Mascher T."/>
            <person name="Medema M.H."/>
            <person name="Devos D.P."/>
            <person name="Kaster A.-K."/>
            <person name="Ovreas L."/>
            <person name="Rohde M."/>
            <person name="Galperin M.Y."/>
            <person name="Jogler C."/>
        </authorList>
    </citation>
    <scope>NUCLEOTIDE SEQUENCE [LARGE SCALE GENOMIC DNA]</scope>
    <source>
        <strain evidence="4 5">Pla108</strain>
    </source>
</reference>
<dbReference type="PANTHER" id="PTHR46429">
    <property type="entry name" value="23S RRNA (GUANOSINE-2'-O-)-METHYLTRANSFERASE RLMB"/>
    <property type="match status" value="1"/>
</dbReference>
<dbReference type="PANTHER" id="PTHR46429:SF1">
    <property type="entry name" value="23S RRNA (GUANOSINE-2'-O-)-METHYLTRANSFERASE RLMB"/>
    <property type="match status" value="1"/>
</dbReference>
<dbReference type="InterPro" id="IPR044748">
    <property type="entry name" value="Trm3/TARBP1_C"/>
</dbReference>
<dbReference type="CDD" id="cd18091">
    <property type="entry name" value="SpoU-like_TRM3-like"/>
    <property type="match status" value="1"/>
</dbReference>
<dbReference type="Pfam" id="PF00588">
    <property type="entry name" value="SpoU_methylase"/>
    <property type="match status" value="1"/>
</dbReference>
<dbReference type="EMBL" id="SJPR01000004">
    <property type="protein sequence ID" value="TWT96049.1"/>
    <property type="molecule type" value="Genomic_DNA"/>
</dbReference>
<evidence type="ECO:0000259" key="3">
    <source>
        <dbReference type="Pfam" id="PF00588"/>
    </source>
</evidence>
<dbReference type="InterPro" id="IPR001537">
    <property type="entry name" value="SpoU_MeTrfase"/>
</dbReference>
<comment type="caution">
    <text evidence="4">The sequence shown here is derived from an EMBL/GenBank/DDBJ whole genome shotgun (WGS) entry which is preliminary data.</text>
</comment>
<evidence type="ECO:0000256" key="2">
    <source>
        <dbReference type="ARBA" id="ARBA00022679"/>
    </source>
</evidence>
<protein>
    <submittedName>
        <fullName evidence="4">tRNA (Guanosine(18)-2'-O)-methyltransferase</fullName>
        <ecNumber evidence="4">2.1.1.34</ecNumber>
    </submittedName>
</protein>